<evidence type="ECO:0000256" key="1">
    <source>
        <dbReference type="ARBA" id="ARBA00009437"/>
    </source>
</evidence>
<organism evidence="6 7">
    <name type="scientific">Rhodovibrio salinarum</name>
    <dbReference type="NCBI Taxonomy" id="1087"/>
    <lineage>
        <taxon>Bacteria</taxon>
        <taxon>Pseudomonadati</taxon>
        <taxon>Pseudomonadota</taxon>
        <taxon>Alphaproteobacteria</taxon>
        <taxon>Rhodospirillales</taxon>
        <taxon>Rhodovibrionaceae</taxon>
        <taxon>Rhodovibrio</taxon>
    </lineage>
</organism>
<accession>A0A934QGR6</accession>
<dbReference type="EMBL" id="NRRE01000012">
    <property type="protein sequence ID" value="MBK1696225.1"/>
    <property type="molecule type" value="Genomic_DNA"/>
</dbReference>
<dbReference type="GO" id="GO:0003700">
    <property type="term" value="F:DNA-binding transcription factor activity"/>
    <property type="evidence" value="ECO:0007669"/>
    <property type="project" value="InterPro"/>
</dbReference>
<reference evidence="6" key="2">
    <citation type="journal article" date="2020" name="Microorganisms">
        <title>Osmotic Adaptation and Compatible Solute Biosynthesis of Phototrophic Bacteria as Revealed from Genome Analyses.</title>
        <authorList>
            <person name="Imhoff J.F."/>
            <person name="Rahn T."/>
            <person name="Kunzel S."/>
            <person name="Keller A."/>
            <person name="Neulinger S.C."/>
        </authorList>
    </citation>
    <scope>NUCLEOTIDE SEQUENCE</scope>
    <source>
        <strain evidence="6">DSM 9154</strain>
    </source>
</reference>
<evidence type="ECO:0000256" key="3">
    <source>
        <dbReference type="ARBA" id="ARBA00023125"/>
    </source>
</evidence>
<dbReference type="Pfam" id="PF00126">
    <property type="entry name" value="HTH_1"/>
    <property type="match status" value="1"/>
</dbReference>
<dbReference type="InterPro" id="IPR036390">
    <property type="entry name" value="WH_DNA-bd_sf"/>
</dbReference>
<keyword evidence="7" id="KW-1185">Reference proteome</keyword>
<dbReference type="Gene3D" id="1.10.10.10">
    <property type="entry name" value="Winged helix-like DNA-binding domain superfamily/Winged helix DNA-binding domain"/>
    <property type="match status" value="1"/>
</dbReference>
<dbReference type="AlphaFoldDB" id="A0A934QGR6"/>
<dbReference type="Proteomes" id="UP000778970">
    <property type="component" value="Unassembled WGS sequence"/>
</dbReference>
<dbReference type="PANTHER" id="PTHR30126">
    <property type="entry name" value="HTH-TYPE TRANSCRIPTIONAL REGULATOR"/>
    <property type="match status" value="1"/>
</dbReference>
<dbReference type="InterPro" id="IPR036388">
    <property type="entry name" value="WH-like_DNA-bd_sf"/>
</dbReference>
<dbReference type="Gene3D" id="3.40.190.10">
    <property type="entry name" value="Periplasmic binding protein-like II"/>
    <property type="match status" value="2"/>
</dbReference>
<dbReference type="InterPro" id="IPR000847">
    <property type="entry name" value="LysR_HTH_N"/>
</dbReference>
<dbReference type="SUPFAM" id="SSF46785">
    <property type="entry name" value="Winged helix' DNA-binding domain"/>
    <property type="match status" value="1"/>
</dbReference>
<feature type="domain" description="HTH lysR-type" evidence="5">
    <location>
        <begin position="13"/>
        <end position="70"/>
    </location>
</feature>
<evidence type="ECO:0000256" key="4">
    <source>
        <dbReference type="ARBA" id="ARBA00023163"/>
    </source>
</evidence>
<evidence type="ECO:0000259" key="5">
    <source>
        <dbReference type="PROSITE" id="PS50931"/>
    </source>
</evidence>
<protein>
    <submittedName>
        <fullName evidence="6">LysR family transcriptional regulator</fullName>
    </submittedName>
</protein>
<keyword evidence="2" id="KW-0805">Transcription regulation</keyword>
<evidence type="ECO:0000313" key="7">
    <source>
        <dbReference type="Proteomes" id="UP000778970"/>
    </source>
</evidence>
<dbReference type="PROSITE" id="PS50931">
    <property type="entry name" value="HTH_LYSR"/>
    <property type="match status" value="1"/>
</dbReference>
<evidence type="ECO:0000256" key="2">
    <source>
        <dbReference type="ARBA" id="ARBA00023015"/>
    </source>
</evidence>
<keyword evidence="4" id="KW-0804">Transcription</keyword>
<dbReference type="PANTHER" id="PTHR30126:SF40">
    <property type="entry name" value="HTH-TYPE TRANSCRIPTIONAL REGULATOR GLTR"/>
    <property type="match status" value="1"/>
</dbReference>
<name>A0A934QGR6_9PROT</name>
<gene>
    <name evidence="6" type="ORF">CKO21_03085</name>
</gene>
<dbReference type="GO" id="GO:0000976">
    <property type="term" value="F:transcription cis-regulatory region binding"/>
    <property type="evidence" value="ECO:0007669"/>
    <property type="project" value="TreeGrafter"/>
</dbReference>
<reference evidence="6" key="1">
    <citation type="submission" date="2017-08" db="EMBL/GenBank/DDBJ databases">
        <authorList>
            <person name="Imhoff J.F."/>
            <person name="Rahn T."/>
            <person name="Kuenzel S."/>
            <person name="Neulinger S.C."/>
        </authorList>
    </citation>
    <scope>NUCLEOTIDE SEQUENCE</scope>
    <source>
        <strain evidence="6">DSM 9154</strain>
    </source>
</reference>
<keyword evidence="3" id="KW-0238">DNA-binding</keyword>
<sequence>MIEAGMVSYLGKLSFRHLLTLEALHRTRSMSDTATEVGRTQPAISQQVDAVEDAVGFAVLHHRRGGVHFTARGERLVHEATAFFHAFECSVDRIAQMPDERIRVGIPEDLWVACKTCLAPLTADSIEIKSMTSQAVIRAFNAGDIDVGIAATSRPLEASTRTWRLGLRWAGCEPAPERRRDIRIVSLPHGCLYTGVATNAIERAQLSIERHIMHDSIDEVFCELKNGGVTIMSADLSSSLGCWHDGAGLPPLPKATLNLLVANGGGDQLAWAAKTLAWGMSRVVRRREHHTIPGMLRELGVDLRFYKSA</sequence>
<proteinExistence type="inferred from homology"/>
<comment type="similarity">
    <text evidence="1">Belongs to the LysR transcriptional regulatory family.</text>
</comment>
<comment type="caution">
    <text evidence="6">The sequence shown here is derived from an EMBL/GenBank/DDBJ whole genome shotgun (WGS) entry which is preliminary data.</text>
</comment>
<evidence type="ECO:0000313" key="6">
    <source>
        <dbReference type="EMBL" id="MBK1696225.1"/>
    </source>
</evidence>